<dbReference type="InterPro" id="IPR022924">
    <property type="entry name" value="Cardiolipin_synthase"/>
</dbReference>
<evidence type="ECO:0000256" key="4">
    <source>
        <dbReference type="ARBA" id="ARBA00022679"/>
    </source>
</evidence>
<keyword evidence="6" id="KW-0677">Repeat</keyword>
<evidence type="ECO:0000256" key="2">
    <source>
        <dbReference type="ARBA" id="ARBA00022475"/>
    </source>
</evidence>
<evidence type="ECO:0000256" key="10">
    <source>
        <dbReference type="ARBA" id="ARBA00023209"/>
    </source>
</evidence>
<keyword evidence="3 12" id="KW-0444">Lipid biosynthesis</keyword>
<feature type="domain" description="PLD phosphodiesterase" evidence="14">
    <location>
        <begin position="387"/>
        <end position="414"/>
    </location>
</feature>
<feature type="active site" evidence="12">
    <location>
        <position position="392"/>
    </location>
</feature>
<evidence type="ECO:0000256" key="12">
    <source>
        <dbReference type="HAMAP-Rule" id="MF_01916"/>
    </source>
</evidence>
<feature type="active site" evidence="12">
    <location>
        <position position="394"/>
    </location>
</feature>
<evidence type="ECO:0000256" key="11">
    <source>
        <dbReference type="ARBA" id="ARBA00023264"/>
    </source>
</evidence>
<keyword evidence="2 12" id="KW-1003">Cell membrane</keyword>
<feature type="active site" evidence="12">
    <location>
        <position position="213"/>
    </location>
</feature>
<feature type="active site" evidence="12">
    <location>
        <position position="220"/>
    </location>
</feature>
<comment type="similarity">
    <text evidence="12">Belongs to the phospholipase D family. Cardiolipin synthase subfamily.</text>
</comment>
<dbReference type="PANTHER" id="PTHR21248">
    <property type="entry name" value="CARDIOLIPIN SYNTHASE"/>
    <property type="match status" value="1"/>
</dbReference>
<evidence type="ECO:0000256" key="6">
    <source>
        <dbReference type="ARBA" id="ARBA00022737"/>
    </source>
</evidence>
<dbReference type="Proteomes" id="UP001596020">
    <property type="component" value="Unassembled WGS sequence"/>
</dbReference>
<dbReference type="InterPro" id="IPR025202">
    <property type="entry name" value="PLD-like_dom"/>
</dbReference>
<name>A0ABV9K4L9_9PORP</name>
<evidence type="ECO:0000256" key="8">
    <source>
        <dbReference type="ARBA" id="ARBA00023098"/>
    </source>
</evidence>
<evidence type="ECO:0000259" key="14">
    <source>
        <dbReference type="PROSITE" id="PS50035"/>
    </source>
</evidence>
<keyword evidence="7 12" id="KW-1133">Transmembrane helix</keyword>
<evidence type="ECO:0000313" key="16">
    <source>
        <dbReference type="Proteomes" id="UP001596020"/>
    </source>
</evidence>
<dbReference type="PANTHER" id="PTHR21248:SF22">
    <property type="entry name" value="PHOSPHOLIPASE D"/>
    <property type="match status" value="1"/>
</dbReference>
<dbReference type="SUPFAM" id="SSF56024">
    <property type="entry name" value="Phospholipase D/nuclease"/>
    <property type="match status" value="2"/>
</dbReference>
<dbReference type="EC" id="2.7.8.-" evidence="12 13"/>
<evidence type="ECO:0000256" key="13">
    <source>
        <dbReference type="NCBIfam" id="TIGR04265"/>
    </source>
</evidence>
<evidence type="ECO:0000256" key="7">
    <source>
        <dbReference type="ARBA" id="ARBA00022989"/>
    </source>
</evidence>
<keyword evidence="4 12" id="KW-0808">Transferase</keyword>
<accession>A0ABV9K4L9</accession>
<dbReference type="SMART" id="SM00155">
    <property type="entry name" value="PLDc"/>
    <property type="match status" value="2"/>
</dbReference>
<comment type="caution">
    <text evidence="12">Lacks conserved residue(s) required for the propagation of feature annotation.</text>
</comment>
<dbReference type="InterPro" id="IPR001736">
    <property type="entry name" value="PLipase_D/transphosphatidylase"/>
</dbReference>
<keyword evidence="5 12" id="KW-0812">Transmembrane</keyword>
<gene>
    <name evidence="15" type="primary">cls</name>
    <name evidence="15" type="ORF">ACFO3G_00190</name>
</gene>
<evidence type="ECO:0000256" key="9">
    <source>
        <dbReference type="ARBA" id="ARBA00023136"/>
    </source>
</evidence>
<sequence>MDLILSILYALLVISLIVVIISENRNPLKATSWLLVITLIPIVGILLYFLFGQDQRRRHIMNRRVYKRLMRRPKFLSIPNEVLSKMSDSQITPLMRLLKRNSDNPVLFATQSQIFTDGKSKISSLLEDIKMARNHIHIQYYIIENDEYGNELADQLIEKAKQGVRVRLIYDHVGCWNTQRSFWEKLRKGGVEVYPFMPVVFPLFTSRVNYRNHRKLVIIDGKIGYFGGMNIAKRYIDGNKLGLWHDTHIRIEGSAVASLQTSFLIDWYVVSRKVINIEGCFHGPDTPTPKETDIPMQIIPGGPIGEWRSLEQAITFLMSRATKYVFITTPYFLPTETLSNAITTAALAGIEVRLLIPKKSDTKFAQVASLSYIQDMLSAGVKVFFYTGGFLHAKMVVVDDKVASVGSTNMDFRSLEHNFELNAMIYKPEMVIALKNCIIDLLNDSEKIEIERWQQRSRFQKFMESCIRLFAPLL</sequence>
<dbReference type="EMBL" id="JBHSGO010000004">
    <property type="protein sequence ID" value="MFC4665055.1"/>
    <property type="molecule type" value="Genomic_DNA"/>
</dbReference>
<comment type="subcellular location">
    <subcellularLocation>
        <location evidence="1 12">Cell membrane</location>
        <topology evidence="1 12">Multi-pass membrane protein</topology>
    </subcellularLocation>
</comment>
<dbReference type="Gene3D" id="3.30.870.10">
    <property type="entry name" value="Endonuclease Chain A"/>
    <property type="match status" value="2"/>
</dbReference>
<dbReference type="NCBIfam" id="TIGR04265">
    <property type="entry name" value="bac_cardiolipin"/>
    <property type="match status" value="1"/>
</dbReference>
<keyword evidence="8 12" id="KW-0443">Lipid metabolism</keyword>
<feature type="active site" evidence="12">
    <location>
        <position position="215"/>
    </location>
</feature>
<dbReference type="Pfam" id="PF13091">
    <property type="entry name" value="PLDc_2"/>
    <property type="match status" value="2"/>
</dbReference>
<feature type="domain" description="PLD phosphodiesterase" evidence="14">
    <location>
        <begin position="208"/>
        <end position="235"/>
    </location>
</feature>
<feature type="active site" evidence="12">
    <location>
        <position position="399"/>
    </location>
</feature>
<feature type="transmembrane region" description="Helical" evidence="12">
    <location>
        <begin position="32"/>
        <end position="51"/>
    </location>
</feature>
<comment type="function">
    <text evidence="12">Catalyzes the reversible phosphatidyl group transfer from one phosphatidylglycerol molecule to another to form cardiolipin (CL) (diphosphatidylglycerol) and glycerol.</text>
</comment>
<dbReference type="InterPro" id="IPR030874">
    <property type="entry name" value="Cardiolipin_synth_Firmi"/>
</dbReference>
<evidence type="ECO:0000256" key="1">
    <source>
        <dbReference type="ARBA" id="ARBA00004651"/>
    </source>
</evidence>
<keyword evidence="16" id="KW-1185">Reference proteome</keyword>
<dbReference type="HAMAP" id="MF_01916">
    <property type="entry name" value="Cardiolipin_synth_Cls"/>
    <property type="match status" value="1"/>
</dbReference>
<dbReference type="PROSITE" id="PS50035">
    <property type="entry name" value="PLD"/>
    <property type="match status" value="2"/>
</dbReference>
<dbReference type="CDD" id="cd09110">
    <property type="entry name" value="PLDc_CLS_1"/>
    <property type="match status" value="1"/>
</dbReference>
<reference evidence="16" key="1">
    <citation type="journal article" date="2019" name="Int. J. Syst. Evol. Microbiol.">
        <title>The Global Catalogue of Microorganisms (GCM) 10K type strain sequencing project: providing services to taxonomists for standard genome sequencing and annotation.</title>
        <authorList>
            <consortium name="The Broad Institute Genomics Platform"/>
            <consortium name="The Broad Institute Genome Sequencing Center for Infectious Disease"/>
            <person name="Wu L."/>
            <person name="Ma J."/>
        </authorList>
    </citation>
    <scope>NUCLEOTIDE SEQUENCE [LARGE SCALE GENOMIC DNA]</scope>
    <source>
        <strain evidence="16">CGMCC 4.7357</strain>
    </source>
</reference>
<dbReference type="CDD" id="cd09112">
    <property type="entry name" value="PLDc_CLS_2"/>
    <property type="match status" value="1"/>
</dbReference>
<dbReference type="RefSeq" id="WP_380076839.1">
    <property type="nucleotide sequence ID" value="NZ_JBHSGO010000004.1"/>
</dbReference>
<protein>
    <recommendedName>
        <fullName evidence="12 13">Cardiolipin synthase</fullName>
        <shortName evidence="12">CL synthase</shortName>
        <ecNumber evidence="12 13">2.7.8.-</ecNumber>
    </recommendedName>
</protein>
<organism evidence="15 16">
    <name type="scientific">Falsiporphyromonas endometrii</name>
    <dbReference type="NCBI Taxonomy" id="1387297"/>
    <lineage>
        <taxon>Bacteria</taxon>
        <taxon>Pseudomonadati</taxon>
        <taxon>Bacteroidota</taxon>
        <taxon>Bacteroidia</taxon>
        <taxon>Bacteroidales</taxon>
        <taxon>Porphyromonadaceae</taxon>
        <taxon>Falsiporphyromonas</taxon>
    </lineage>
</organism>
<proteinExistence type="inferred from homology"/>
<evidence type="ECO:0000256" key="5">
    <source>
        <dbReference type="ARBA" id="ARBA00022692"/>
    </source>
</evidence>
<dbReference type="Pfam" id="PF13396">
    <property type="entry name" value="PLDc_N"/>
    <property type="match status" value="1"/>
</dbReference>
<keyword evidence="9 12" id="KW-0472">Membrane</keyword>
<comment type="catalytic activity">
    <reaction evidence="12">
        <text>2 a 1,2-diacyl-sn-glycero-3-phospho-(1'-sn-glycerol) = a cardiolipin + glycerol</text>
        <dbReference type="Rhea" id="RHEA:31451"/>
        <dbReference type="ChEBI" id="CHEBI:17754"/>
        <dbReference type="ChEBI" id="CHEBI:62237"/>
        <dbReference type="ChEBI" id="CHEBI:64716"/>
    </reaction>
</comment>
<keyword evidence="11 12" id="KW-1208">Phospholipid metabolism</keyword>
<evidence type="ECO:0000256" key="3">
    <source>
        <dbReference type="ARBA" id="ARBA00022516"/>
    </source>
</evidence>
<keyword evidence="10 12" id="KW-0594">Phospholipid biosynthesis</keyword>
<evidence type="ECO:0000313" key="15">
    <source>
        <dbReference type="EMBL" id="MFC4665055.1"/>
    </source>
</evidence>
<comment type="caution">
    <text evidence="15">The sequence shown here is derived from an EMBL/GenBank/DDBJ whole genome shotgun (WGS) entry which is preliminary data.</text>
</comment>
<dbReference type="InterPro" id="IPR027379">
    <property type="entry name" value="CLS_N"/>
</dbReference>